<gene>
    <name evidence="1" type="ORF">B0H63DRAFT_456137</name>
</gene>
<organism evidence="1 2">
    <name type="scientific">Podospora didyma</name>
    <dbReference type="NCBI Taxonomy" id="330526"/>
    <lineage>
        <taxon>Eukaryota</taxon>
        <taxon>Fungi</taxon>
        <taxon>Dikarya</taxon>
        <taxon>Ascomycota</taxon>
        <taxon>Pezizomycotina</taxon>
        <taxon>Sordariomycetes</taxon>
        <taxon>Sordariomycetidae</taxon>
        <taxon>Sordariales</taxon>
        <taxon>Podosporaceae</taxon>
        <taxon>Podospora</taxon>
    </lineage>
</organism>
<keyword evidence="2" id="KW-1185">Reference proteome</keyword>
<dbReference type="AlphaFoldDB" id="A0AAE0N0Q9"/>
<dbReference type="Proteomes" id="UP001285441">
    <property type="component" value="Unassembled WGS sequence"/>
</dbReference>
<proteinExistence type="predicted"/>
<evidence type="ECO:0000313" key="1">
    <source>
        <dbReference type="EMBL" id="KAK3366432.1"/>
    </source>
</evidence>
<sequence>MTSLIKNEAFPYKTGNVCRKRYERLMERQKERGEDKRIEEELYYKYTASRERLWQFLAEEMGVSWDVVEVSIFSIVWYTDNDSCITNQPHIDDDMRITKSYRKSNMIVAADRPASGITISDRTFPEAYLKTQTLSYLDFDYQVGTLD</sequence>
<protein>
    <submittedName>
        <fullName evidence="1">Uncharacterized protein</fullName>
    </submittedName>
</protein>
<reference evidence="1" key="1">
    <citation type="journal article" date="2023" name="Mol. Phylogenet. Evol.">
        <title>Genome-scale phylogeny and comparative genomics of the fungal order Sordariales.</title>
        <authorList>
            <person name="Hensen N."/>
            <person name="Bonometti L."/>
            <person name="Westerberg I."/>
            <person name="Brannstrom I.O."/>
            <person name="Guillou S."/>
            <person name="Cros-Aarteil S."/>
            <person name="Calhoun S."/>
            <person name="Haridas S."/>
            <person name="Kuo A."/>
            <person name="Mondo S."/>
            <person name="Pangilinan J."/>
            <person name="Riley R."/>
            <person name="LaButti K."/>
            <person name="Andreopoulos B."/>
            <person name="Lipzen A."/>
            <person name="Chen C."/>
            <person name="Yan M."/>
            <person name="Daum C."/>
            <person name="Ng V."/>
            <person name="Clum A."/>
            <person name="Steindorff A."/>
            <person name="Ohm R.A."/>
            <person name="Martin F."/>
            <person name="Silar P."/>
            <person name="Natvig D.O."/>
            <person name="Lalanne C."/>
            <person name="Gautier V."/>
            <person name="Ament-Velasquez S.L."/>
            <person name="Kruys A."/>
            <person name="Hutchinson M.I."/>
            <person name="Powell A.J."/>
            <person name="Barry K."/>
            <person name="Miller A.N."/>
            <person name="Grigoriev I.V."/>
            <person name="Debuchy R."/>
            <person name="Gladieux P."/>
            <person name="Hiltunen Thoren M."/>
            <person name="Johannesson H."/>
        </authorList>
    </citation>
    <scope>NUCLEOTIDE SEQUENCE</scope>
    <source>
        <strain evidence="1">CBS 232.78</strain>
    </source>
</reference>
<accession>A0AAE0N0Q9</accession>
<comment type="caution">
    <text evidence="1">The sequence shown here is derived from an EMBL/GenBank/DDBJ whole genome shotgun (WGS) entry which is preliminary data.</text>
</comment>
<dbReference type="EMBL" id="JAULSW010000012">
    <property type="protein sequence ID" value="KAK3366432.1"/>
    <property type="molecule type" value="Genomic_DNA"/>
</dbReference>
<name>A0AAE0N0Q9_9PEZI</name>
<evidence type="ECO:0000313" key="2">
    <source>
        <dbReference type="Proteomes" id="UP001285441"/>
    </source>
</evidence>
<reference evidence="1" key="2">
    <citation type="submission" date="2023-06" db="EMBL/GenBank/DDBJ databases">
        <authorList>
            <consortium name="Lawrence Berkeley National Laboratory"/>
            <person name="Haridas S."/>
            <person name="Hensen N."/>
            <person name="Bonometti L."/>
            <person name="Westerberg I."/>
            <person name="Brannstrom I.O."/>
            <person name="Guillou S."/>
            <person name="Cros-Aarteil S."/>
            <person name="Calhoun S."/>
            <person name="Kuo A."/>
            <person name="Mondo S."/>
            <person name="Pangilinan J."/>
            <person name="Riley R."/>
            <person name="LaButti K."/>
            <person name="Andreopoulos B."/>
            <person name="Lipzen A."/>
            <person name="Chen C."/>
            <person name="Yanf M."/>
            <person name="Daum C."/>
            <person name="Ng V."/>
            <person name="Clum A."/>
            <person name="Steindorff A."/>
            <person name="Ohm R."/>
            <person name="Martin F."/>
            <person name="Silar P."/>
            <person name="Natvig D."/>
            <person name="Lalanne C."/>
            <person name="Gautier V."/>
            <person name="Ament-velasquez S.L."/>
            <person name="Kruys A."/>
            <person name="Hutchinson M.I."/>
            <person name="Powell A.J."/>
            <person name="Barry K."/>
            <person name="Miller A.N."/>
            <person name="Grigoriev I.V."/>
            <person name="Debuchy R."/>
            <person name="Gladieux P."/>
            <person name="Thoren M.H."/>
            <person name="Johannesson H."/>
        </authorList>
    </citation>
    <scope>NUCLEOTIDE SEQUENCE</scope>
    <source>
        <strain evidence="1">CBS 232.78</strain>
    </source>
</reference>